<evidence type="ECO:0000259" key="9">
    <source>
        <dbReference type="PROSITE" id="PS50171"/>
    </source>
</evidence>
<proteinExistence type="predicted"/>
<dbReference type="InterPro" id="IPR013087">
    <property type="entry name" value="Znf_C2H2_type"/>
</dbReference>
<evidence type="ECO:0000259" key="8">
    <source>
        <dbReference type="PROSITE" id="PS50102"/>
    </source>
</evidence>
<dbReference type="PROSITE" id="PS50171">
    <property type="entry name" value="ZF_MATRIN"/>
    <property type="match status" value="1"/>
</dbReference>
<keyword evidence="2" id="KW-0479">Metal-binding</keyword>
<keyword evidence="5" id="KW-0539">Nucleus</keyword>
<evidence type="ECO:0000256" key="3">
    <source>
        <dbReference type="ARBA" id="ARBA00022771"/>
    </source>
</evidence>
<keyword evidence="6" id="KW-0694">RNA-binding</keyword>
<keyword evidence="3" id="KW-0863">Zinc-finger</keyword>
<evidence type="ECO:0000313" key="10">
    <source>
        <dbReference type="Proteomes" id="UP000694871"/>
    </source>
</evidence>
<evidence type="ECO:0000256" key="2">
    <source>
        <dbReference type="ARBA" id="ARBA00022723"/>
    </source>
</evidence>
<evidence type="ECO:0000256" key="5">
    <source>
        <dbReference type="ARBA" id="ARBA00023242"/>
    </source>
</evidence>
<feature type="compositionally biased region" description="Basic and acidic residues" evidence="7">
    <location>
        <begin position="817"/>
        <end position="835"/>
    </location>
</feature>
<dbReference type="CDD" id="cd12685">
    <property type="entry name" value="RRM_RBM20"/>
    <property type="match status" value="1"/>
</dbReference>
<evidence type="ECO:0000256" key="4">
    <source>
        <dbReference type="ARBA" id="ARBA00022833"/>
    </source>
</evidence>
<name>A0ABM1L2X7_GEKJA</name>
<feature type="domain" description="RRM" evidence="8">
    <location>
        <begin position="520"/>
        <end position="595"/>
    </location>
</feature>
<accession>A0ABM1L2X7</accession>
<dbReference type="SMART" id="SM00360">
    <property type="entry name" value="RRM"/>
    <property type="match status" value="1"/>
</dbReference>
<dbReference type="SUPFAM" id="SSF54928">
    <property type="entry name" value="RNA-binding domain, RBD"/>
    <property type="match status" value="1"/>
</dbReference>
<feature type="region of interest" description="Disordered" evidence="7">
    <location>
        <begin position="734"/>
        <end position="905"/>
    </location>
</feature>
<dbReference type="InterPro" id="IPR003604">
    <property type="entry name" value="Matrin/U1-like-C_Znf_C2H2"/>
</dbReference>
<dbReference type="Proteomes" id="UP000694871">
    <property type="component" value="Unplaced"/>
</dbReference>
<sequence length="1224" mass="135837">MVPAAAMNQAPDPNGPEQPDRDARGSAHLQSGASSGPARGMPATPSLPQLIQNAAKLLDKNLFSVSTPNPLLPSPASLQLAQLQAQLTLHRLKLAQTAVTNNTAAATVLNQVLSKVAMSQPLFNQLRHPSMFNTPQGHVGGSGIANTRFPPGGIHFPTQNPALTAPGGALGPVGNLQNQNPSAVVINPFGGVISQTAGQQAVVMGLNKSGVSSATGGFYDYGKQVFPSEAEQCNQHGFVTSGSHSVPASSGGGTYDGQPGFQKEFYIPSSKGQHTTGAQSLNFSADTHNSHQIINPKGEGGPVQHETEANNQWENPSFSSHNKTDMLPSASMWPSTSVPYEIRNDLYNPEEPTPDTKFSAGAGLAFSRTNGSKQNFNSSQMRQKQEVTPDLSVRPLQSHELNDFHSVAPPCYPHICTVCDKKVFDLKDWDQHIKGNLHTQKCMAFSENSDNRCVLSSAEGMLHSSSSNNTSVFNLSGTEDYPLNPGSSYNSTSSFGQSGSTFSSVLSGVNLSQRKCAPGRVVHICNLPEGSCTENDVINLGLPFGKVTNYILMKSTNQAFLEMAYTEAAQAMVQFYKEKPAVINDEKLLIRMSKRYKELQLKKPGKNVAAIIQDIHSQRERDMFREADSCRYGPERPRSRSPISRSLSPRSHTPSFTSCSSPHSPLSSNRTDWGNGREPWDQSPYSRREEERDVIPWRENGEEKRDRTDTWVHERKQHYLRHMDKLDLEEQAEAARGHREKYLQGGSPSTKGTHSLPGYKSRDENYYRKPSKQKSDKYQKQTLDTTSKSKRKEEARSREHKHSHCEDPVKGGTPEAKPNKMPDCLKPREEFKELDKELEEEVPSAAQKADVEKETETENEVEKEDSVTENILFPTKKQMKEIEGSMECSGKEKEQDWESGSEMEAETWYPTNMEELVTVDEVGEDDLIMEPDITELEEIVTVGPKHQECSESGPLAAVEMIVEHSLLNKSEEKSNVVEASFGPAEETPGILSGLKGDDAVTKALHLNLDTEQKPAELHEGRLLSDSDCHDTKRKINESTDVHLNLEKPCITSDPPKEELLLQQSDTFINDHKEMESLENESRKAVEKLVKNSQEETSCGNQEHQNTQANCRNQEVKTPDFPEGESRRTHFSPSWEQEDVFTELSIPLGVEFVVPRTGFYCKLCGLFYTNEETAKTRHCRSTVHYKNLQKYLSQLAEENLKMTDKESNLTQDDTGIVPHFEKKKL</sequence>
<dbReference type="InterPro" id="IPR000690">
    <property type="entry name" value="Matrin/U1-C_Znf_C2H2"/>
</dbReference>
<feature type="compositionally biased region" description="Basic and acidic residues" evidence="7">
    <location>
        <begin position="878"/>
        <end position="896"/>
    </location>
</feature>
<feature type="compositionally biased region" description="Basic and acidic residues" evidence="7">
    <location>
        <begin position="623"/>
        <end position="638"/>
    </location>
</feature>
<dbReference type="PANTHER" id="PTHR15592">
    <property type="entry name" value="MATRIN 3/NUCLEAR PROTEIN 220-RELATED"/>
    <property type="match status" value="1"/>
</dbReference>
<keyword evidence="4" id="KW-0862">Zinc</keyword>
<gene>
    <name evidence="11" type="primary">RBM20</name>
</gene>
<evidence type="ECO:0000256" key="6">
    <source>
        <dbReference type="PROSITE-ProRule" id="PRU00176"/>
    </source>
</evidence>
<reference evidence="11" key="1">
    <citation type="submission" date="2025-08" db="UniProtKB">
        <authorList>
            <consortium name="RefSeq"/>
        </authorList>
    </citation>
    <scope>IDENTIFICATION</scope>
</reference>
<evidence type="ECO:0000313" key="11">
    <source>
        <dbReference type="RefSeq" id="XP_015280314.1"/>
    </source>
</evidence>
<feature type="compositionally biased region" description="Basic and acidic residues" evidence="7">
    <location>
        <begin position="760"/>
        <end position="779"/>
    </location>
</feature>
<protein>
    <submittedName>
        <fullName evidence="11">RNA-binding protein 20</fullName>
    </submittedName>
</protein>
<dbReference type="PROSITE" id="PS50102">
    <property type="entry name" value="RRM"/>
    <property type="match status" value="1"/>
</dbReference>
<feature type="region of interest" description="Disordered" evidence="7">
    <location>
        <begin position="623"/>
        <end position="692"/>
    </location>
</feature>
<dbReference type="RefSeq" id="XP_015280314.1">
    <property type="nucleotide sequence ID" value="XM_015424828.1"/>
</dbReference>
<dbReference type="InterPro" id="IPR000504">
    <property type="entry name" value="RRM_dom"/>
</dbReference>
<dbReference type="Gene3D" id="3.30.70.330">
    <property type="match status" value="1"/>
</dbReference>
<dbReference type="SMART" id="SM00451">
    <property type="entry name" value="ZnF_U1"/>
    <property type="match status" value="2"/>
</dbReference>
<dbReference type="InterPro" id="IPR034790">
    <property type="entry name" value="RBM20_RRM"/>
</dbReference>
<evidence type="ECO:0000256" key="7">
    <source>
        <dbReference type="SAM" id="MobiDB-lite"/>
    </source>
</evidence>
<dbReference type="InterPro" id="IPR012677">
    <property type="entry name" value="Nucleotide-bd_a/b_plait_sf"/>
</dbReference>
<feature type="region of interest" description="Disordered" evidence="7">
    <location>
        <begin position="1"/>
        <end position="46"/>
    </location>
</feature>
<dbReference type="InterPro" id="IPR035979">
    <property type="entry name" value="RBD_domain_sf"/>
</dbReference>
<evidence type="ECO:0000256" key="1">
    <source>
        <dbReference type="ARBA" id="ARBA00004123"/>
    </source>
</evidence>
<feature type="domain" description="Matrin-type" evidence="9">
    <location>
        <begin position="1158"/>
        <end position="1189"/>
    </location>
</feature>
<keyword evidence="10" id="KW-1185">Reference proteome</keyword>
<dbReference type="GeneID" id="107121827"/>
<feature type="compositionally biased region" description="Low complexity" evidence="7">
    <location>
        <begin position="640"/>
        <end position="668"/>
    </location>
</feature>
<dbReference type="PROSITE" id="PS00028">
    <property type="entry name" value="ZINC_FINGER_C2H2_1"/>
    <property type="match status" value="1"/>
</dbReference>
<organism evidence="10 11">
    <name type="scientific">Gekko japonicus</name>
    <name type="common">Schlegel's Japanese gecko</name>
    <dbReference type="NCBI Taxonomy" id="146911"/>
    <lineage>
        <taxon>Eukaryota</taxon>
        <taxon>Metazoa</taxon>
        <taxon>Chordata</taxon>
        <taxon>Craniata</taxon>
        <taxon>Vertebrata</taxon>
        <taxon>Euteleostomi</taxon>
        <taxon>Lepidosauria</taxon>
        <taxon>Squamata</taxon>
        <taxon>Bifurcata</taxon>
        <taxon>Gekkota</taxon>
        <taxon>Gekkonidae</taxon>
        <taxon>Gekkoninae</taxon>
        <taxon>Gekko</taxon>
    </lineage>
</organism>
<comment type="subcellular location">
    <subcellularLocation>
        <location evidence="1">Nucleus</location>
    </subcellularLocation>
</comment>